<dbReference type="InterPro" id="IPR006052">
    <property type="entry name" value="TNF_dom"/>
</dbReference>
<reference evidence="4" key="1">
    <citation type="submission" date="2025-08" db="UniProtKB">
        <authorList>
            <consortium name="Ensembl"/>
        </authorList>
    </citation>
    <scope>IDENTIFICATION</scope>
</reference>
<evidence type="ECO:0000259" key="3">
    <source>
        <dbReference type="PROSITE" id="PS50049"/>
    </source>
</evidence>
<name>A0A3Q1ERU4_9TELE</name>
<accession>A0A3Q1ERU4</accession>
<dbReference type="GO" id="GO:0006955">
    <property type="term" value="P:immune response"/>
    <property type="evidence" value="ECO:0007669"/>
    <property type="project" value="InterPro"/>
</dbReference>
<keyword evidence="2" id="KW-1133">Transmembrane helix</keyword>
<feature type="transmembrane region" description="Helical" evidence="2">
    <location>
        <begin position="12"/>
        <end position="35"/>
    </location>
</feature>
<comment type="similarity">
    <text evidence="1">Belongs to the tumor necrosis factor family.</text>
</comment>
<dbReference type="SUPFAM" id="SSF49842">
    <property type="entry name" value="TNF-like"/>
    <property type="match status" value="1"/>
</dbReference>
<evidence type="ECO:0000256" key="2">
    <source>
        <dbReference type="SAM" id="Phobius"/>
    </source>
</evidence>
<evidence type="ECO:0000313" key="4">
    <source>
        <dbReference type="Ensembl" id="ENSAPOP00000006713.1"/>
    </source>
</evidence>
<dbReference type="GO" id="GO:0005164">
    <property type="term" value="F:tumor necrosis factor receptor binding"/>
    <property type="evidence" value="ECO:0007669"/>
    <property type="project" value="InterPro"/>
</dbReference>
<reference evidence="4" key="2">
    <citation type="submission" date="2025-09" db="UniProtKB">
        <authorList>
            <consortium name="Ensembl"/>
        </authorList>
    </citation>
    <scope>IDENTIFICATION</scope>
</reference>
<keyword evidence="5" id="KW-1185">Reference proteome</keyword>
<dbReference type="InterPro" id="IPR008983">
    <property type="entry name" value="Tumour_necrosis_fac-like_dom"/>
</dbReference>
<dbReference type="Proteomes" id="UP000257200">
    <property type="component" value="Unplaced"/>
</dbReference>
<evidence type="ECO:0000256" key="1">
    <source>
        <dbReference type="ARBA" id="ARBA00008670"/>
    </source>
</evidence>
<protein>
    <recommendedName>
        <fullName evidence="3">THD domain-containing protein</fullName>
    </recommendedName>
</protein>
<dbReference type="InParanoid" id="A0A3Q1ERU4"/>
<sequence length="172" mass="19057">MEGQSRSSHRYLLLQVWCALLTVSMVVMAVFVASIKPKSDEVSTLKPANVSPTAQVLDGNFSMNDQSWEESLACDSCSLVLQDNSIYFKKQGLYFIYAQVTFREMNESNFMVLKRNAVFGKSMITLAEGTCPPEKVSVLVARIVRLTEGDSVSLNISGVILKESTVWGAFHC</sequence>
<evidence type="ECO:0000313" key="5">
    <source>
        <dbReference type="Proteomes" id="UP000257200"/>
    </source>
</evidence>
<proteinExistence type="inferred from homology"/>
<feature type="domain" description="THD" evidence="3">
    <location>
        <begin position="52"/>
        <end position="172"/>
    </location>
</feature>
<dbReference type="PROSITE" id="PS50049">
    <property type="entry name" value="THD_2"/>
    <property type="match status" value="1"/>
</dbReference>
<dbReference type="GO" id="GO:0016020">
    <property type="term" value="C:membrane"/>
    <property type="evidence" value="ECO:0007669"/>
    <property type="project" value="InterPro"/>
</dbReference>
<dbReference type="STRING" id="80966.ENSAPOP00000006713"/>
<dbReference type="GeneTree" id="ENSGT00940000171828"/>
<dbReference type="Pfam" id="PF00229">
    <property type="entry name" value="TNF"/>
    <property type="match status" value="1"/>
</dbReference>
<dbReference type="AlphaFoldDB" id="A0A3Q1ERU4"/>
<dbReference type="Ensembl" id="ENSAPOT00000006189.1">
    <property type="protein sequence ID" value="ENSAPOP00000006713.1"/>
    <property type="gene ID" value="ENSAPOG00000008580.1"/>
</dbReference>
<dbReference type="Gene3D" id="2.60.120.40">
    <property type="match status" value="1"/>
</dbReference>
<organism evidence="4 5">
    <name type="scientific">Acanthochromis polyacanthus</name>
    <name type="common">spiny chromis</name>
    <dbReference type="NCBI Taxonomy" id="80966"/>
    <lineage>
        <taxon>Eukaryota</taxon>
        <taxon>Metazoa</taxon>
        <taxon>Chordata</taxon>
        <taxon>Craniata</taxon>
        <taxon>Vertebrata</taxon>
        <taxon>Euteleostomi</taxon>
        <taxon>Actinopterygii</taxon>
        <taxon>Neopterygii</taxon>
        <taxon>Teleostei</taxon>
        <taxon>Neoteleostei</taxon>
        <taxon>Acanthomorphata</taxon>
        <taxon>Ovalentaria</taxon>
        <taxon>Pomacentridae</taxon>
        <taxon>Acanthochromis</taxon>
    </lineage>
</organism>
<keyword evidence="2" id="KW-0812">Transmembrane</keyword>
<keyword evidence="2" id="KW-0472">Membrane</keyword>